<keyword evidence="2" id="KW-0472">Membrane</keyword>
<sequence>MSANSPQSRVVALVAVLLVASVAPALAPISAGTASAASAASASFTPNVVYEERGDVANITVKTNGGGFVNIGSPSDAFWLRLKVGGGTNKITLNTYRAGMAKSRAGMEKAVSGGTLMDFGVSELNQPLGAAKYSMNVTRNGNEVGVGALVIEKRKTFGLSKQIAPTGVGVKKLTSKKGLEKHAVAPGGTVAHDDWLLVRVNATGVKGALGPATLGGNDDVMRVRFAQTNPPLNDDPNRFYGASVERVFTLADREGFYLAVDTSSHAIEPGDAYRVEFVVPKESPLTKKRENVSTEIKVVGRRVDVKRNGPGEKVVVDGKTTIRGNTSLTPGSTINISARDDDVPPFHMGRTVTVTNERTFATTFDFSDVEPGREFEIRLEDQKRTIPAIAAIQATPTATTTTAPDPTTRTTTRTTTTPPTTETTKTTAAGLTQAPVDGTPKPLTQVASKNASDGDDGGGGGGLVPVPGFGPLAGLLALLAGGVLAARRR</sequence>
<dbReference type="GeneID" id="72188846"/>
<dbReference type="RefSeq" id="WP_248655538.1">
    <property type="nucleotide sequence ID" value="NZ_CP096658.1"/>
</dbReference>
<feature type="transmembrane region" description="Helical" evidence="2">
    <location>
        <begin position="468"/>
        <end position="486"/>
    </location>
</feature>
<evidence type="ECO:0000256" key="2">
    <source>
        <dbReference type="SAM" id="Phobius"/>
    </source>
</evidence>
<evidence type="ECO:0000313" key="5">
    <source>
        <dbReference type="Proteomes" id="UP000830434"/>
    </source>
</evidence>
<dbReference type="InterPro" id="IPR057149">
    <property type="entry name" value="DUF7827"/>
</dbReference>
<feature type="region of interest" description="Disordered" evidence="1">
    <location>
        <begin position="396"/>
        <end position="462"/>
    </location>
</feature>
<evidence type="ECO:0000256" key="1">
    <source>
        <dbReference type="SAM" id="MobiDB-lite"/>
    </source>
</evidence>
<keyword evidence="2" id="KW-1133">Transmembrane helix</keyword>
<organism evidence="4 5">
    <name type="scientific">Halorussus gelatinilyticus</name>
    <dbReference type="NCBI Taxonomy" id="2937524"/>
    <lineage>
        <taxon>Archaea</taxon>
        <taxon>Methanobacteriati</taxon>
        <taxon>Methanobacteriota</taxon>
        <taxon>Stenosarchaea group</taxon>
        <taxon>Halobacteria</taxon>
        <taxon>Halobacteriales</taxon>
        <taxon>Haladaptataceae</taxon>
        <taxon>Halorussus</taxon>
    </lineage>
</organism>
<gene>
    <name evidence="4" type="ORF">M0R88_03285</name>
</gene>
<dbReference type="EMBL" id="CP096658">
    <property type="protein sequence ID" value="UPW01133.1"/>
    <property type="molecule type" value="Genomic_DNA"/>
</dbReference>
<feature type="domain" description="DUF7827" evidence="3">
    <location>
        <begin position="35"/>
        <end position="105"/>
    </location>
</feature>
<proteinExistence type="predicted"/>
<accession>A0A8U0IJC6</accession>
<evidence type="ECO:0000313" key="4">
    <source>
        <dbReference type="EMBL" id="UPW01133.1"/>
    </source>
</evidence>
<reference evidence="4" key="1">
    <citation type="submission" date="2022-04" db="EMBL/GenBank/DDBJ databases">
        <title>Diverse halophilic archaea isolated from saline environments.</title>
        <authorList>
            <person name="Cui H.-L."/>
        </authorList>
    </citation>
    <scope>NUCLEOTIDE SEQUENCE</scope>
    <source>
        <strain evidence="4">XZYJT40</strain>
    </source>
</reference>
<dbReference type="AlphaFoldDB" id="A0A8U0IJC6"/>
<dbReference type="NCBIfam" id="NF045517">
    <property type="entry name" value="halo_surf_dom"/>
    <property type="match status" value="1"/>
</dbReference>
<dbReference type="KEGG" id="haxz:M0R88_03285"/>
<dbReference type="Pfam" id="PF25162">
    <property type="entry name" value="DUF7827"/>
    <property type="match status" value="1"/>
</dbReference>
<evidence type="ECO:0000259" key="3">
    <source>
        <dbReference type="Pfam" id="PF25162"/>
    </source>
</evidence>
<keyword evidence="5" id="KW-1185">Reference proteome</keyword>
<name>A0A8U0IJC6_9EURY</name>
<keyword evidence="2" id="KW-0812">Transmembrane</keyword>
<dbReference type="Proteomes" id="UP000830434">
    <property type="component" value="Chromosome"/>
</dbReference>
<protein>
    <recommendedName>
        <fullName evidence="3">DUF7827 domain-containing protein</fullName>
    </recommendedName>
</protein>
<feature type="compositionally biased region" description="Low complexity" evidence="1">
    <location>
        <begin position="396"/>
        <end position="429"/>
    </location>
</feature>